<comment type="caution">
    <text evidence="2">The sequence shown here is derived from an EMBL/GenBank/DDBJ whole genome shotgun (WGS) entry which is preliminary data.</text>
</comment>
<organism evidence="2 3">
    <name type="scientific">Sediminibacterium goheungense</name>
    <dbReference type="NCBI Taxonomy" id="1086393"/>
    <lineage>
        <taxon>Bacteria</taxon>
        <taxon>Pseudomonadati</taxon>
        <taxon>Bacteroidota</taxon>
        <taxon>Chitinophagia</taxon>
        <taxon>Chitinophagales</taxon>
        <taxon>Chitinophagaceae</taxon>
        <taxon>Sediminibacterium</taxon>
    </lineage>
</organism>
<keyword evidence="3" id="KW-1185">Reference proteome</keyword>
<feature type="domain" description="Novel STAND NTPase 3" evidence="1">
    <location>
        <begin position="191"/>
        <end position="323"/>
    </location>
</feature>
<sequence>MSSRLQLIEQKLTTLGGAEFQVLCDEYIGMREEGLSGFHRYGTQFGKEKTRPGTPDTFYRTAKGDLVFVEYTTQADDLVSKLKGDIDKCLDEEKTNVPVSDITKIELFFNSRLTLEEERTVYDYAKSKRIPIMLIDQGWLAQEIYTKYLVLSQHLGIPLDTGQIQTIEKFIQEYTNKGGSVSTPLDNPFFYREKEKKEIESALNSDTILILEGSPGVGKTKIALQAITEFLQKNISYKGYVIARKDQDIADDLKIHLHAEKNYILLIDDANRQAPNFRQLLGYYRQLRKGNLKIILTVRNYALEEIRKYTNDLPTIEIPIAKFSDQEILEIVSQEPFKIITPQYQTRVVMLADGNIRLAIMAARLANKIPGGAFLYGTLSEIYDDYFKNFVHASTIFSNPDILKAIGIISFFFSVNKKDKSFITTLLNLLELDYYKFQDALFELEQRELVESQFETVRISDQVMATYFFHKVFIKNKLLSFEILLKNYFPEYKQRFSDSIIPSHNMFGHQAILNEISSILDKYHRDIKNDLVLEREYFDFFWFFKRIETLDYINTHIQNIPFSQNPVYETDYSMNAFSFTRDRCLDMLSKFFPYDIDSFLPSLQLSFEYVKRKPEALPELIYKIREKLIFDQPDQDFGFARQVKLFGLLVKETIKKNPVYVKSFLALTPTFLAHHYQITKGAKNNAITFYQYPIPLNPIIRNFRKKIWDALFALYIDYPVQVMGIIQNFSPGLREPDKNIWEYDLQFILPFLKETLCPGNIKDAEYVYELNDRMKRLGITKPELGELKAKLETAEFKYAKALDWNYVRGKSEFDAKNLHEYRAAKEKQLREEFVFQDKNKFDDLFVGISNILLINNNQGYVLQQPLNVILDENLKKEFEIGFSLFERLIKQYPPQMGLLTEPVRYILNTNEKNINRLYRLLETTAAEIRDLWLLNFFCFLPEKYITEEYTKQLLELVAQINDNRYIPVDELLKFEKFDSNLLKKIITSVVRSISDKNYRTSLSYHFFENYAERLKEDFDLLTEAYFQQETITDHYDFSKKGLQQLVSIKPEFLITYINKKFHEKSWETTDADDNLTFIWSLNLPYAMLSQVADRIIESTYPIGEHALNRMFQGTPPDQQNIAFIFLDDYFTQSIRNYKKIEAIVNVLKYSFPSKLNNYIKKYLELNPDPMEFQKIEWIGTGGVYSGDIIIGELRAKDWEEVLKVVTNMEDQIAMLPIARYIKSRIEDELRSAEQEKERKFINPRW</sequence>
<protein>
    <recommendedName>
        <fullName evidence="1">Novel STAND NTPase 3 domain-containing protein</fullName>
    </recommendedName>
</protein>
<gene>
    <name evidence="2" type="ORF">BC659_2899</name>
</gene>
<dbReference type="OrthoDB" id="9816071at2"/>
<evidence type="ECO:0000313" key="3">
    <source>
        <dbReference type="Proteomes" id="UP000295741"/>
    </source>
</evidence>
<name>A0A4R6ISB0_9BACT</name>
<dbReference type="RefSeq" id="WP_133475472.1">
    <property type="nucleotide sequence ID" value="NZ_SNWP01000013.1"/>
</dbReference>
<dbReference type="EMBL" id="SNWP01000013">
    <property type="protein sequence ID" value="TDO25359.1"/>
    <property type="molecule type" value="Genomic_DNA"/>
</dbReference>
<dbReference type="SUPFAM" id="SSF52540">
    <property type="entry name" value="P-loop containing nucleoside triphosphate hydrolases"/>
    <property type="match status" value="1"/>
</dbReference>
<dbReference type="InterPro" id="IPR049050">
    <property type="entry name" value="nSTAND3"/>
</dbReference>
<evidence type="ECO:0000259" key="1">
    <source>
        <dbReference type="Pfam" id="PF20720"/>
    </source>
</evidence>
<dbReference type="Pfam" id="PF20720">
    <property type="entry name" value="nSTAND3"/>
    <property type="match status" value="1"/>
</dbReference>
<dbReference type="InterPro" id="IPR027417">
    <property type="entry name" value="P-loop_NTPase"/>
</dbReference>
<accession>A0A4R6ISB0</accession>
<dbReference type="Proteomes" id="UP000295741">
    <property type="component" value="Unassembled WGS sequence"/>
</dbReference>
<reference evidence="2 3" key="1">
    <citation type="submission" date="2019-03" db="EMBL/GenBank/DDBJ databases">
        <title>Genomic Encyclopedia of Archaeal and Bacterial Type Strains, Phase II (KMG-II): from individual species to whole genera.</title>
        <authorList>
            <person name="Goeker M."/>
        </authorList>
    </citation>
    <scope>NUCLEOTIDE SEQUENCE [LARGE SCALE GENOMIC DNA]</scope>
    <source>
        <strain evidence="2 3">DSM 28323</strain>
    </source>
</reference>
<dbReference type="Gene3D" id="3.40.50.300">
    <property type="entry name" value="P-loop containing nucleotide triphosphate hydrolases"/>
    <property type="match status" value="1"/>
</dbReference>
<dbReference type="AlphaFoldDB" id="A0A4R6ISB0"/>
<evidence type="ECO:0000313" key="2">
    <source>
        <dbReference type="EMBL" id="TDO25359.1"/>
    </source>
</evidence>
<proteinExistence type="predicted"/>